<dbReference type="Proteomes" id="UP000015453">
    <property type="component" value="Unassembled WGS sequence"/>
</dbReference>
<accession>S8D428</accession>
<evidence type="ECO:0000313" key="1">
    <source>
        <dbReference type="EMBL" id="EPS57398.1"/>
    </source>
</evidence>
<comment type="caution">
    <text evidence="1">The sequence shown here is derived from an EMBL/GenBank/DDBJ whole genome shotgun (WGS) entry which is preliminary data.</text>
</comment>
<sequence>MWAVEDKKSATDLHFFVNAVDGGAMPEGGSQEWGFDMEIGASAATTTQSAYTWRATECRMAICMAQRLEPSCHFYANLRFIHEEVLAHKGESASPATYQGDGYNAYQNILHVAATLEIQRTKAIVEDSVGFCLLMDGSNKGRYSTKGELVLFRDVDAQGELRVRTLGMQFVAKGEIKECTRLKQTPFGHQKQWERLRLLFQERYPLGPPPMALDYLPLSMHGLLQLATDGASVNHRLAATIRDKFVSDLIPGIDDIHQLERCAVHAFRQLPLVKTYLDIVRTAVRVYRKKEMLALHCGASEDFRQLHKIYSGRWMQSLSRALSSFLWNYGILSETIVGLAKSRTSAAWSEVTRHWFDFRFLQTLAGLMDIAAAVQIAEKKLQARDINFVDRDIIVRDLSIALRQPVFEGDWRAACEHYKLLTKELRREGNVFVFRGHKVIPSSTRCNLGSAGSMDIGLKTIRDHFIKEMDLRFQNRSILSSLDWLNLARHLQWEWPGMAGNGRE</sequence>
<proteinExistence type="predicted"/>
<name>S8D428_9LAMI</name>
<dbReference type="EMBL" id="AUSU01010273">
    <property type="protein sequence ID" value="EPS57398.1"/>
    <property type="molecule type" value="Genomic_DNA"/>
</dbReference>
<dbReference type="AlphaFoldDB" id="S8D428"/>
<gene>
    <name evidence="1" type="ORF">M569_17419</name>
</gene>
<evidence type="ECO:0000313" key="2">
    <source>
        <dbReference type="Proteomes" id="UP000015453"/>
    </source>
</evidence>
<reference evidence="1 2" key="1">
    <citation type="journal article" date="2013" name="BMC Genomics">
        <title>The miniature genome of a carnivorous plant Genlisea aurea contains a low number of genes and short non-coding sequences.</title>
        <authorList>
            <person name="Leushkin E.V."/>
            <person name="Sutormin R.A."/>
            <person name="Nabieva E.R."/>
            <person name="Penin A.A."/>
            <person name="Kondrashov A.S."/>
            <person name="Logacheva M.D."/>
        </authorList>
    </citation>
    <scope>NUCLEOTIDE SEQUENCE [LARGE SCALE GENOMIC DNA]</scope>
</reference>
<protein>
    <submittedName>
        <fullName evidence="1">Uncharacterized protein</fullName>
    </submittedName>
</protein>
<keyword evidence="2" id="KW-1185">Reference proteome</keyword>
<organism evidence="1 2">
    <name type="scientific">Genlisea aurea</name>
    <dbReference type="NCBI Taxonomy" id="192259"/>
    <lineage>
        <taxon>Eukaryota</taxon>
        <taxon>Viridiplantae</taxon>
        <taxon>Streptophyta</taxon>
        <taxon>Embryophyta</taxon>
        <taxon>Tracheophyta</taxon>
        <taxon>Spermatophyta</taxon>
        <taxon>Magnoliopsida</taxon>
        <taxon>eudicotyledons</taxon>
        <taxon>Gunneridae</taxon>
        <taxon>Pentapetalae</taxon>
        <taxon>asterids</taxon>
        <taxon>lamiids</taxon>
        <taxon>Lamiales</taxon>
        <taxon>Lentibulariaceae</taxon>
        <taxon>Genlisea</taxon>
    </lineage>
</organism>